<dbReference type="eggNOG" id="COG0346">
    <property type="taxonomic scope" value="Bacteria"/>
</dbReference>
<dbReference type="InterPro" id="IPR025870">
    <property type="entry name" value="Glyoxalase-like_dom"/>
</dbReference>
<name>W4HLM5_9RHOB</name>
<sequence>MLRLDHLVVAGETLEEAVAHAEASLGLPMQNGGKHARFGTHNRVAGLDRGHYLEAIAIDPGAPPPERPRWFGLDTFRGPARLAAWVCRVPDLDAAVARLPMAGCPVEMSRGRLEWRMAVPEDGALPFDGVFPALIEWRSPVPPGTSLSSTGLAIDRLEVAHPEAAELSRLLTPLFDDQVVLFRPETVPALRAALSSDGRARILQ</sequence>
<evidence type="ECO:0000313" key="2">
    <source>
        <dbReference type="EMBL" id="ETW13323.1"/>
    </source>
</evidence>
<evidence type="ECO:0000313" key="3">
    <source>
        <dbReference type="Proteomes" id="UP000019063"/>
    </source>
</evidence>
<dbReference type="RefSeq" id="WP_043843800.1">
    <property type="nucleotide sequence ID" value="NZ_AQQW01000004.1"/>
</dbReference>
<accession>W4HLM5</accession>
<dbReference type="InterPro" id="IPR029068">
    <property type="entry name" value="Glyas_Bleomycin-R_OHBP_Dase"/>
</dbReference>
<dbReference type="Proteomes" id="UP000019063">
    <property type="component" value="Unassembled WGS sequence"/>
</dbReference>
<keyword evidence="3" id="KW-1185">Reference proteome</keyword>
<dbReference type="PATRIC" id="fig|1317118.6.peg.1850"/>
<protein>
    <recommendedName>
        <fullName evidence="1">Glyoxalase-like domain-containing protein</fullName>
    </recommendedName>
</protein>
<reference evidence="2 3" key="1">
    <citation type="journal article" date="2014" name="Antonie Van Leeuwenhoek">
        <title>Roseivivax atlanticus sp. nov., isolated from surface seawater of the Atlantic Ocean.</title>
        <authorList>
            <person name="Li G."/>
            <person name="Lai Q."/>
            <person name="Liu X."/>
            <person name="Sun F."/>
            <person name="Shao Z."/>
        </authorList>
    </citation>
    <scope>NUCLEOTIDE SEQUENCE [LARGE SCALE GENOMIC DNA]</scope>
    <source>
        <strain evidence="2 3">22II-s10s</strain>
    </source>
</reference>
<comment type="caution">
    <text evidence="2">The sequence shown here is derived from an EMBL/GenBank/DDBJ whole genome shotgun (WGS) entry which is preliminary data.</text>
</comment>
<gene>
    <name evidence="2" type="ORF">ATO8_08926</name>
</gene>
<dbReference type="AlphaFoldDB" id="W4HLM5"/>
<dbReference type="EMBL" id="AQQW01000004">
    <property type="protein sequence ID" value="ETW13323.1"/>
    <property type="molecule type" value="Genomic_DNA"/>
</dbReference>
<dbReference type="SUPFAM" id="SSF54593">
    <property type="entry name" value="Glyoxalase/Bleomycin resistance protein/Dihydroxybiphenyl dioxygenase"/>
    <property type="match status" value="1"/>
</dbReference>
<feature type="domain" description="Glyoxalase-like" evidence="1">
    <location>
        <begin position="4"/>
        <end position="174"/>
    </location>
</feature>
<dbReference type="Gene3D" id="3.10.180.10">
    <property type="entry name" value="2,3-Dihydroxybiphenyl 1,2-Dioxygenase, domain 1"/>
    <property type="match status" value="1"/>
</dbReference>
<organism evidence="2 3">
    <name type="scientific">Roseivivax marinus</name>
    <dbReference type="NCBI Taxonomy" id="1379903"/>
    <lineage>
        <taxon>Bacteria</taxon>
        <taxon>Pseudomonadati</taxon>
        <taxon>Pseudomonadota</taxon>
        <taxon>Alphaproteobacteria</taxon>
        <taxon>Rhodobacterales</taxon>
        <taxon>Roseobacteraceae</taxon>
        <taxon>Roseivivax</taxon>
    </lineage>
</organism>
<proteinExistence type="predicted"/>
<evidence type="ECO:0000259" key="1">
    <source>
        <dbReference type="Pfam" id="PF13468"/>
    </source>
</evidence>
<dbReference type="STRING" id="1379903.ATO8_08926"/>
<dbReference type="Pfam" id="PF13468">
    <property type="entry name" value="Glyoxalase_3"/>
    <property type="match status" value="1"/>
</dbReference>